<dbReference type="InterPro" id="IPR051128">
    <property type="entry name" value="EgtD_Methyltrsf_superfamily"/>
</dbReference>
<dbReference type="EMBL" id="HBHW01041713">
    <property type="protein sequence ID" value="CAE0064059.1"/>
    <property type="molecule type" value="Transcribed_RNA"/>
</dbReference>
<protein>
    <recommendedName>
        <fullName evidence="3">Histidine-specific methyltransferase SAM-dependent domain-containing protein</fullName>
    </recommendedName>
</protein>
<keyword evidence="2" id="KW-0808">Transferase</keyword>
<reference evidence="4" key="1">
    <citation type="submission" date="2021-01" db="EMBL/GenBank/DDBJ databases">
        <authorList>
            <person name="Corre E."/>
            <person name="Pelletier E."/>
            <person name="Niang G."/>
            <person name="Scheremetjew M."/>
            <person name="Finn R."/>
            <person name="Kale V."/>
            <person name="Holt S."/>
            <person name="Cochrane G."/>
            <person name="Meng A."/>
            <person name="Brown T."/>
            <person name="Cohen L."/>
        </authorList>
    </citation>
    <scope>NUCLEOTIDE SEQUENCE</scope>
    <source>
        <strain evidence="4">CCMP 769</strain>
    </source>
</reference>
<dbReference type="EMBL" id="HBHW01041736">
    <property type="protein sequence ID" value="CAE0064082.1"/>
    <property type="molecule type" value="Transcribed_RNA"/>
</dbReference>
<proteinExistence type="predicted"/>
<feature type="domain" description="Histidine-specific methyltransferase SAM-dependent" evidence="3">
    <location>
        <begin position="50"/>
        <end position="307"/>
    </location>
</feature>
<dbReference type="PANTHER" id="PTHR43397:SF1">
    <property type="entry name" value="ERGOTHIONEINE BIOSYNTHESIS PROTEIN 1"/>
    <property type="match status" value="1"/>
</dbReference>
<evidence type="ECO:0000259" key="3">
    <source>
        <dbReference type="Pfam" id="PF10017"/>
    </source>
</evidence>
<accession>A0A7S3A7L3</accession>
<dbReference type="InterPro" id="IPR019257">
    <property type="entry name" value="MeTrfase_dom"/>
</dbReference>
<dbReference type="Pfam" id="PF10017">
    <property type="entry name" value="Methyltransf_33"/>
    <property type="match status" value="1"/>
</dbReference>
<dbReference type="PANTHER" id="PTHR43397">
    <property type="entry name" value="ERGOTHIONEINE BIOSYNTHESIS PROTEIN 1"/>
    <property type="match status" value="1"/>
</dbReference>
<gene>
    <name evidence="4" type="ORF">RMAR00112_LOCUS32131</name>
    <name evidence="5" type="ORF">RMAR00112_LOCUS32154</name>
    <name evidence="6" type="ORF">RMAR00112_LOCUS32161</name>
</gene>
<sequence>MSSQESVTMVETAGFHAVYEKANGFDDFRKPAITVLREEDAELAQAEFLSDLQLGLNSKSKHLSSLYFYDDLGSQLFSRITELDEYYPTNCEADILESSSNEIVRDLVDGAIKEGKQINLIELGAGDGRKTCVLLEALLANDVKFKFFPVDISREAVEMLLHRVHRRFGDRVRVHGVVADNLQGLSWIRENYAAGSNVALFLGSSIGNFPTEAARSFLAGVQKSLNRGDKLLIGFDLLKDPEIMRRAYSDRLGVTAQFNYNLLRRINNEFNANFDLGSFYHVANFNVALGGMESWLISSKDQTVRTLSSAENSNRKKTVVGSLSVVSFAGHGCRWSYPVVVRLSLIASRVFIPSIHSSTPKNP</sequence>
<dbReference type="Gene3D" id="3.40.50.150">
    <property type="entry name" value="Vaccinia Virus protein VP39"/>
    <property type="match status" value="1"/>
</dbReference>
<dbReference type="AlphaFoldDB" id="A0A7S3A7L3"/>
<dbReference type="GO" id="GO:0008168">
    <property type="term" value="F:methyltransferase activity"/>
    <property type="evidence" value="ECO:0007669"/>
    <property type="project" value="UniProtKB-KW"/>
</dbReference>
<organism evidence="4">
    <name type="scientific">Rhodosorus marinus</name>
    <dbReference type="NCBI Taxonomy" id="101924"/>
    <lineage>
        <taxon>Eukaryota</taxon>
        <taxon>Rhodophyta</taxon>
        <taxon>Stylonematophyceae</taxon>
        <taxon>Stylonematales</taxon>
        <taxon>Stylonemataceae</taxon>
        <taxon>Rhodosorus</taxon>
    </lineage>
</organism>
<evidence type="ECO:0000256" key="1">
    <source>
        <dbReference type="ARBA" id="ARBA00022603"/>
    </source>
</evidence>
<dbReference type="SUPFAM" id="SSF53335">
    <property type="entry name" value="S-adenosyl-L-methionine-dependent methyltransferases"/>
    <property type="match status" value="1"/>
</dbReference>
<evidence type="ECO:0000256" key="2">
    <source>
        <dbReference type="ARBA" id="ARBA00022679"/>
    </source>
</evidence>
<evidence type="ECO:0000313" key="4">
    <source>
        <dbReference type="EMBL" id="CAE0064059.1"/>
    </source>
</evidence>
<evidence type="ECO:0000313" key="5">
    <source>
        <dbReference type="EMBL" id="CAE0064082.1"/>
    </source>
</evidence>
<dbReference type="GO" id="GO:0032259">
    <property type="term" value="P:methylation"/>
    <property type="evidence" value="ECO:0007669"/>
    <property type="project" value="UniProtKB-KW"/>
</dbReference>
<dbReference type="EMBL" id="HBHW01041743">
    <property type="protein sequence ID" value="CAE0064089.1"/>
    <property type="molecule type" value="Transcribed_RNA"/>
</dbReference>
<keyword evidence="1" id="KW-0489">Methyltransferase</keyword>
<name>A0A7S3A7L3_9RHOD</name>
<dbReference type="InterPro" id="IPR029063">
    <property type="entry name" value="SAM-dependent_MTases_sf"/>
</dbReference>
<evidence type="ECO:0000313" key="6">
    <source>
        <dbReference type="EMBL" id="CAE0064089.1"/>
    </source>
</evidence>